<feature type="compositionally biased region" description="Polar residues" evidence="2">
    <location>
        <begin position="543"/>
        <end position="555"/>
    </location>
</feature>
<evidence type="ECO:0000313" key="3">
    <source>
        <dbReference type="EMBL" id="CAD6194896.1"/>
    </source>
</evidence>
<feature type="coiled-coil region" evidence="1">
    <location>
        <begin position="307"/>
        <end position="401"/>
    </location>
</feature>
<dbReference type="EMBL" id="CAJGYM010000049">
    <property type="protein sequence ID" value="CAD6194896.1"/>
    <property type="molecule type" value="Genomic_DNA"/>
</dbReference>
<feature type="region of interest" description="Disordered" evidence="2">
    <location>
        <begin position="674"/>
        <end position="702"/>
    </location>
</feature>
<name>A0A8S1HDY7_9PELO</name>
<organism evidence="3 4">
    <name type="scientific">Caenorhabditis auriculariae</name>
    <dbReference type="NCBI Taxonomy" id="2777116"/>
    <lineage>
        <taxon>Eukaryota</taxon>
        <taxon>Metazoa</taxon>
        <taxon>Ecdysozoa</taxon>
        <taxon>Nematoda</taxon>
        <taxon>Chromadorea</taxon>
        <taxon>Rhabditida</taxon>
        <taxon>Rhabditina</taxon>
        <taxon>Rhabditomorpha</taxon>
        <taxon>Rhabditoidea</taxon>
        <taxon>Rhabditidae</taxon>
        <taxon>Peloderinae</taxon>
        <taxon>Caenorhabditis</taxon>
    </lineage>
</organism>
<dbReference type="Proteomes" id="UP000835052">
    <property type="component" value="Unassembled WGS sequence"/>
</dbReference>
<protein>
    <submittedName>
        <fullName evidence="3">Uncharacterized protein</fullName>
    </submittedName>
</protein>
<evidence type="ECO:0000256" key="2">
    <source>
        <dbReference type="SAM" id="MobiDB-lite"/>
    </source>
</evidence>
<gene>
    <name evidence="3" type="ORF">CAUJ_LOCUS10815</name>
</gene>
<keyword evidence="1" id="KW-0175">Coiled coil</keyword>
<feature type="coiled-coil region" evidence="1">
    <location>
        <begin position="122"/>
        <end position="245"/>
    </location>
</feature>
<feature type="compositionally biased region" description="Basic residues" evidence="2">
    <location>
        <begin position="595"/>
        <end position="607"/>
    </location>
</feature>
<feature type="compositionally biased region" description="Polar residues" evidence="2">
    <location>
        <begin position="610"/>
        <end position="629"/>
    </location>
</feature>
<proteinExistence type="predicted"/>
<dbReference type="AlphaFoldDB" id="A0A8S1HDY7"/>
<feature type="region of interest" description="Disordered" evidence="2">
    <location>
        <begin position="507"/>
        <end position="579"/>
    </location>
</feature>
<keyword evidence="4" id="KW-1185">Reference proteome</keyword>
<feature type="compositionally biased region" description="Acidic residues" evidence="2">
    <location>
        <begin position="680"/>
        <end position="702"/>
    </location>
</feature>
<sequence>MEYLAIDLDFHEPNIVGFSSTNATLSACIQRLNKLTIETKKIRVEGEANAKVVHRNLDEVDRISERALEISSSVHENDVIRLADITSVLQQKVLANKGFVMNHYDLINSDLSLKCSVGAHEIEKLQIENKRLKKQQDSIMRDIKKLQDSIVELESDISSEELEYERDQTRRMEQEQEVIEKLQNQLDDLILSLKEKQSKEKRIMQELNNEEIRKKELDDGIRSQLEGLNGQISREAEVVAEMEDQLANMGEDVDSMGKGLGPEFWDEELKSLASEVDQLMNDTESSGEFGEESFWSETSEVSSVDGSRDWAAELADAKQKLEALLDETKKVSSQVESIKNERSTTLSKLKAENESLKENIKAKESGAQSLELNIGQHEMKKNAAVEKIARLKLELTTMKSNAKTKKLEEKNRKAEEVAFLEAVKGGVVAPTPQVRRSIRISQETPRSNNMRTPRTRAVQPNVTVPAKKFRNRGHDSDEDLNEVDSEPLSDYAGLEVMSQDMKQRLAVLEKKKQKQVAPPKKSEAPVRKHSRLFEKRDDVSSLLEESQYSSTTNEGTMLGGMFSPLSNRPVSPERDAVPAEANFSMMDHFAVYEKKAKKPKKMNKKKVVTSPESETSMESAKQLTDSGSNPRDRISRRFSSDIFLNADGSSEMPSDTSNVSIALSSDASIDDGAPLFLSDLSDDADNSLINDDGDLDQSEMDL</sequence>
<evidence type="ECO:0000313" key="4">
    <source>
        <dbReference type="Proteomes" id="UP000835052"/>
    </source>
</evidence>
<reference evidence="3" key="1">
    <citation type="submission" date="2020-10" db="EMBL/GenBank/DDBJ databases">
        <authorList>
            <person name="Kikuchi T."/>
        </authorList>
    </citation>
    <scope>NUCLEOTIDE SEQUENCE</scope>
    <source>
        <strain evidence="3">NKZ352</strain>
    </source>
</reference>
<comment type="caution">
    <text evidence="3">The sequence shown here is derived from an EMBL/GenBank/DDBJ whole genome shotgun (WGS) entry which is preliminary data.</text>
</comment>
<feature type="region of interest" description="Disordered" evidence="2">
    <location>
        <begin position="594"/>
        <end position="636"/>
    </location>
</feature>
<feature type="compositionally biased region" description="Basic and acidic residues" evidence="2">
    <location>
        <begin position="520"/>
        <end position="539"/>
    </location>
</feature>
<accession>A0A8S1HDY7</accession>
<evidence type="ECO:0000256" key="1">
    <source>
        <dbReference type="SAM" id="Coils"/>
    </source>
</evidence>